<organism evidence="10 11">
    <name type="scientific">Blomia tropicalis</name>
    <name type="common">Mite</name>
    <dbReference type="NCBI Taxonomy" id="40697"/>
    <lineage>
        <taxon>Eukaryota</taxon>
        <taxon>Metazoa</taxon>
        <taxon>Ecdysozoa</taxon>
        <taxon>Arthropoda</taxon>
        <taxon>Chelicerata</taxon>
        <taxon>Arachnida</taxon>
        <taxon>Acari</taxon>
        <taxon>Acariformes</taxon>
        <taxon>Sarcoptiformes</taxon>
        <taxon>Astigmata</taxon>
        <taxon>Glycyphagoidea</taxon>
        <taxon>Echimyopodidae</taxon>
        <taxon>Blomia</taxon>
    </lineage>
</organism>
<keyword evidence="4 9" id="KW-0812">Transmembrane</keyword>
<keyword evidence="7" id="KW-0496">Mitochondrion</keyword>
<dbReference type="OMA" id="LMMTISI"/>
<accession>A0A9Q0M3A8</accession>
<dbReference type="PANTHER" id="PTHR48416">
    <property type="entry name" value="CYTOCHROME C OXIDASE SUBUNIT 6C"/>
    <property type="match status" value="1"/>
</dbReference>
<evidence type="ECO:0000256" key="8">
    <source>
        <dbReference type="ARBA" id="ARBA00023136"/>
    </source>
</evidence>
<evidence type="ECO:0000313" key="11">
    <source>
        <dbReference type="Proteomes" id="UP001142055"/>
    </source>
</evidence>
<evidence type="ECO:0000256" key="5">
    <source>
        <dbReference type="ARBA" id="ARBA00022792"/>
    </source>
</evidence>
<reference evidence="10" key="1">
    <citation type="submission" date="2022-12" db="EMBL/GenBank/DDBJ databases">
        <title>Genome assemblies of Blomia tropicalis.</title>
        <authorList>
            <person name="Cui Y."/>
        </authorList>
    </citation>
    <scope>NUCLEOTIDE SEQUENCE</scope>
    <source>
        <tissue evidence="10">Adult mites</tissue>
    </source>
</reference>
<keyword evidence="11" id="KW-1185">Reference proteome</keyword>
<evidence type="ECO:0000256" key="7">
    <source>
        <dbReference type="ARBA" id="ARBA00023128"/>
    </source>
</evidence>
<gene>
    <name evidence="10" type="ORF">RDWZM_009246</name>
</gene>
<proteinExistence type="inferred from homology"/>
<dbReference type="AlphaFoldDB" id="A0A9Q0M3A8"/>
<evidence type="ECO:0000256" key="6">
    <source>
        <dbReference type="ARBA" id="ARBA00022989"/>
    </source>
</evidence>
<dbReference type="OrthoDB" id="10051322at2759"/>
<evidence type="ECO:0008006" key="12">
    <source>
        <dbReference type="Google" id="ProtNLM"/>
    </source>
</evidence>
<evidence type="ECO:0000256" key="2">
    <source>
        <dbReference type="ARBA" id="ARBA00004673"/>
    </source>
</evidence>
<sequence>MGTVAKPQLRNLLINSLKKQIPFAIALSVVGAFAMKFFYHDVRRDRIAEFYRTYDVEAEAARLREMGLFKRKDA</sequence>
<dbReference type="SUPFAM" id="SSF81415">
    <property type="entry name" value="Mitochondrial cytochrome c oxidase subunit VIc"/>
    <property type="match status" value="1"/>
</dbReference>
<dbReference type="InterPro" id="IPR051389">
    <property type="entry name" value="Cytochrome_c_oxidase_VIc"/>
</dbReference>
<evidence type="ECO:0000256" key="9">
    <source>
        <dbReference type="SAM" id="Phobius"/>
    </source>
</evidence>
<dbReference type="InterPro" id="IPR034884">
    <property type="entry name" value="Cytochrome_c_oxidase_VIc/VIIs"/>
</dbReference>
<evidence type="ECO:0000256" key="1">
    <source>
        <dbReference type="ARBA" id="ARBA00004434"/>
    </source>
</evidence>
<comment type="pathway">
    <text evidence="2">Energy metabolism; oxidative phosphorylation.</text>
</comment>
<dbReference type="Proteomes" id="UP001142055">
    <property type="component" value="Chromosome 3"/>
</dbReference>
<keyword evidence="8 9" id="KW-0472">Membrane</keyword>
<comment type="similarity">
    <text evidence="3">Belongs to the cytochrome c oxidase subunit 6c family.</text>
</comment>
<keyword evidence="5" id="KW-0999">Mitochondrion inner membrane</keyword>
<dbReference type="PANTHER" id="PTHR48416:SF1">
    <property type="entry name" value="CYTOCHROME C OXIDASE SUBUNIT 6C"/>
    <property type="match status" value="1"/>
</dbReference>
<evidence type="ECO:0000313" key="10">
    <source>
        <dbReference type="EMBL" id="KAJ6218089.1"/>
    </source>
</evidence>
<feature type="transmembrane region" description="Helical" evidence="9">
    <location>
        <begin position="20"/>
        <end position="39"/>
    </location>
</feature>
<protein>
    <recommendedName>
        <fullName evidence="12">Mitochondrial cytochrome c oxidase subunit VIc/VIIs domain-containing protein</fullName>
    </recommendedName>
</protein>
<dbReference type="Pfam" id="PF02937">
    <property type="entry name" value="COX6C"/>
    <property type="match status" value="1"/>
</dbReference>
<dbReference type="EMBL" id="JAPWDV010000003">
    <property type="protein sequence ID" value="KAJ6218089.1"/>
    <property type="molecule type" value="Genomic_DNA"/>
</dbReference>
<evidence type="ECO:0000256" key="4">
    <source>
        <dbReference type="ARBA" id="ARBA00022692"/>
    </source>
</evidence>
<dbReference type="GO" id="GO:0005743">
    <property type="term" value="C:mitochondrial inner membrane"/>
    <property type="evidence" value="ECO:0007669"/>
    <property type="project" value="UniProtKB-SubCell"/>
</dbReference>
<dbReference type="InterPro" id="IPR037169">
    <property type="entry name" value="Cytochrome_c_oxidase_VIc_sf"/>
</dbReference>
<dbReference type="Gene3D" id="4.10.93.10">
    <property type="entry name" value="Mitochondrial cytochrome c oxidase subunit VIc/VIIs"/>
    <property type="match status" value="1"/>
</dbReference>
<comment type="subcellular location">
    <subcellularLocation>
        <location evidence="1">Mitochondrion inner membrane</location>
        <topology evidence="1">Single-pass membrane protein</topology>
    </subcellularLocation>
</comment>
<comment type="caution">
    <text evidence="10">The sequence shown here is derived from an EMBL/GenBank/DDBJ whole genome shotgun (WGS) entry which is preliminary data.</text>
</comment>
<keyword evidence="6 9" id="KW-1133">Transmembrane helix</keyword>
<evidence type="ECO:0000256" key="3">
    <source>
        <dbReference type="ARBA" id="ARBA00007204"/>
    </source>
</evidence>
<name>A0A9Q0M3A8_BLOTA</name>